<dbReference type="Proteomes" id="UP001596137">
    <property type="component" value="Unassembled WGS sequence"/>
</dbReference>
<organism evidence="2 3">
    <name type="scientific">Sphaerisporangium aureirubrum</name>
    <dbReference type="NCBI Taxonomy" id="1544736"/>
    <lineage>
        <taxon>Bacteria</taxon>
        <taxon>Bacillati</taxon>
        <taxon>Actinomycetota</taxon>
        <taxon>Actinomycetes</taxon>
        <taxon>Streptosporangiales</taxon>
        <taxon>Streptosporangiaceae</taxon>
        <taxon>Sphaerisporangium</taxon>
    </lineage>
</organism>
<dbReference type="RefSeq" id="WP_380748345.1">
    <property type="nucleotide sequence ID" value="NZ_JBHSRF010000007.1"/>
</dbReference>
<name>A0ABW1NE69_9ACTN</name>
<evidence type="ECO:0000313" key="2">
    <source>
        <dbReference type="EMBL" id="MFC6080984.1"/>
    </source>
</evidence>
<sequence length="182" mass="19748">MERRCYWRILAGRDAWALILLTRGRPGEPPEPQPNRAPRLSPSWLRSTGADLTPEQLLHERIGQHLCAEAQHASQLGVETAASIATTAAVATLAELGIDLDLPRDAGALPTSAREGRTIAHYRRQGREDAAQEIADLIEDLVGGHPDPAIPRPTNEHGEPLTDAQWAAQLARAAFPKGEESV</sequence>
<reference evidence="3" key="1">
    <citation type="journal article" date="2019" name="Int. J. Syst. Evol. Microbiol.">
        <title>The Global Catalogue of Microorganisms (GCM) 10K type strain sequencing project: providing services to taxonomists for standard genome sequencing and annotation.</title>
        <authorList>
            <consortium name="The Broad Institute Genomics Platform"/>
            <consortium name="The Broad Institute Genome Sequencing Center for Infectious Disease"/>
            <person name="Wu L."/>
            <person name="Ma J."/>
        </authorList>
    </citation>
    <scope>NUCLEOTIDE SEQUENCE [LARGE SCALE GENOMIC DNA]</scope>
    <source>
        <strain evidence="3">JCM 30346</strain>
    </source>
</reference>
<proteinExistence type="predicted"/>
<protein>
    <submittedName>
        <fullName evidence="2">Uncharacterized protein</fullName>
    </submittedName>
</protein>
<evidence type="ECO:0000313" key="3">
    <source>
        <dbReference type="Proteomes" id="UP001596137"/>
    </source>
</evidence>
<accession>A0ABW1NE69</accession>
<evidence type="ECO:0000256" key="1">
    <source>
        <dbReference type="SAM" id="MobiDB-lite"/>
    </source>
</evidence>
<dbReference type="EMBL" id="JBHSRF010000007">
    <property type="protein sequence ID" value="MFC6080984.1"/>
    <property type="molecule type" value="Genomic_DNA"/>
</dbReference>
<comment type="caution">
    <text evidence="2">The sequence shown here is derived from an EMBL/GenBank/DDBJ whole genome shotgun (WGS) entry which is preliminary data.</text>
</comment>
<gene>
    <name evidence="2" type="ORF">ACFP1K_07415</name>
</gene>
<keyword evidence="3" id="KW-1185">Reference proteome</keyword>
<feature type="region of interest" description="Disordered" evidence="1">
    <location>
        <begin position="24"/>
        <end position="43"/>
    </location>
</feature>